<dbReference type="InterPro" id="IPR005537">
    <property type="entry name" value="RAMP_III_fam"/>
</dbReference>
<evidence type="ECO:0000313" key="4">
    <source>
        <dbReference type="Proteomes" id="UP000584642"/>
    </source>
</evidence>
<dbReference type="Proteomes" id="UP000584642">
    <property type="component" value="Unassembled WGS sequence"/>
</dbReference>
<evidence type="ECO:0000313" key="3">
    <source>
        <dbReference type="EMBL" id="NYZ20715.1"/>
    </source>
</evidence>
<dbReference type="PANTHER" id="PTHR35579">
    <property type="entry name" value="CRISPR SYSTEM CMS ENDORIBONUCLEASE CSM3"/>
    <property type="match status" value="1"/>
</dbReference>
<accession>A0ABX2T8T9</accession>
<organism evidence="3 4">
    <name type="scientific">Azospirillum oleiclasticum</name>
    <dbReference type="NCBI Taxonomy" id="2735135"/>
    <lineage>
        <taxon>Bacteria</taxon>
        <taxon>Pseudomonadati</taxon>
        <taxon>Pseudomonadota</taxon>
        <taxon>Alphaproteobacteria</taxon>
        <taxon>Rhodospirillales</taxon>
        <taxon>Azospirillaceae</taxon>
        <taxon>Azospirillum</taxon>
    </lineage>
</organism>
<keyword evidence="4" id="KW-1185">Reference proteome</keyword>
<dbReference type="EMBL" id="JABFDB010000008">
    <property type="protein sequence ID" value="NYZ20715.1"/>
    <property type="molecule type" value="Genomic_DNA"/>
</dbReference>
<evidence type="ECO:0000256" key="1">
    <source>
        <dbReference type="ARBA" id="ARBA00023118"/>
    </source>
</evidence>
<gene>
    <name evidence="3" type="ORF">HND93_13430</name>
</gene>
<proteinExistence type="predicted"/>
<dbReference type="Pfam" id="PF03787">
    <property type="entry name" value="RAMPs"/>
    <property type="match status" value="2"/>
</dbReference>
<keyword evidence="1" id="KW-0051">Antiviral defense</keyword>
<name>A0ABX2T8T9_9PROT</name>
<dbReference type="CDD" id="cd09726">
    <property type="entry name" value="RAMP_I_III"/>
    <property type="match status" value="1"/>
</dbReference>
<feature type="domain" description="CRISPR type III-associated protein" evidence="2">
    <location>
        <begin position="21"/>
        <end position="220"/>
    </location>
</feature>
<protein>
    <recommendedName>
        <fullName evidence="2">CRISPR type III-associated protein domain-containing protein</fullName>
    </recommendedName>
</protein>
<sequence length="527" mass="55720">MSADPTSPRSSWPVRHVARVTIRFLTPFAVRSGRGDLFSDSVFVTDANGLPAIPGTSIAGVLRHAAAAALGDGTVERWDPDSQKTVSLKMVEHLFGTAAAKDRDAGFGSRLAVSWAAIHGADDRPVDGLRDPYGPIAEDPVLENARAGVLRDHVRIDHRGGPADRGKFEETLVAAGHRFTVELVLSGTAEDESVMDRLLGLLSWPGLRLGAGTRRGHGAFAVVAVRRGAFDLRDEAQFDGFSALPVDLGDPGRLGAADLPAPVIPSGSVAIVLEGFGPRDRWLFGGGVAETGEDFAPVAEQLVTWEPARSGGWAGRVTAQPVHVVPASGIKGALAHRLSWHRNLLAARRGAVAWATERDGPDSPTVTGAENPAVLALFGRVKNKDGEGRAGRLLLDDLFLTDGAVRSAGVFHVSQDRFTGGARRGRLFSERVLEPGPRLDEYRMTLMPRPKEADPDDEAESLAREAEALDALAATLVDLRRGRLFFGAGSSRGNGRFGCTGLRVEGEGELADGLRARLAALGEGGGA</sequence>
<evidence type="ECO:0000259" key="2">
    <source>
        <dbReference type="Pfam" id="PF03787"/>
    </source>
</evidence>
<comment type="caution">
    <text evidence="3">The sequence shown here is derived from an EMBL/GenBank/DDBJ whole genome shotgun (WGS) entry which is preliminary data.</text>
</comment>
<reference evidence="3 4" key="1">
    <citation type="submission" date="2020-05" db="EMBL/GenBank/DDBJ databases">
        <title>Azospirillum oleiclasticum sp. nov, a nitrogen-fixing and heavy crude oil-emulsifying bacterium isolated from the crude oil of Yumen Oilfield.</title>
        <authorList>
            <person name="Wu D."/>
            <person name="Cai M."/>
            <person name="Zhang X."/>
        </authorList>
    </citation>
    <scope>NUCLEOTIDE SEQUENCE [LARGE SCALE GENOMIC DNA]</scope>
    <source>
        <strain evidence="3 4">ROY-1-1-2</strain>
    </source>
</reference>
<dbReference type="InterPro" id="IPR052216">
    <property type="entry name" value="CRISPR_Csm3_endoribonuclease"/>
</dbReference>
<feature type="domain" description="CRISPR type III-associated protein" evidence="2">
    <location>
        <begin position="319"/>
        <end position="497"/>
    </location>
</feature>
<dbReference type="RefSeq" id="WP_180282475.1">
    <property type="nucleotide sequence ID" value="NZ_JABFDB010000008.1"/>
</dbReference>
<dbReference type="PANTHER" id="PTHR35579:SF6">
    <property type="entry name" value="DUF324 DOMAIN-CONTAINING PROTEIN"/>
    <property type="match status" value="1"/>
</dbReference>